<evidence type="ECO:0000313" key="2">
    <source>
        <dbReference type="EMBL" id="MBC8335086.1"/>
    </source>
</evidence>
<organism evidence="2 3">
    <name type="scientific">Candidatus Desulfolinea nitratireducens</name>
    <dbReference type="NCBI Taxonomy" id="2841698"/>
    <lineage>
        <taxon>Bacteria</taxon>
        <taxon>Bacillati</taxon>
        <taxon>Chloroflexota</taxon>
        <taxon>Anaerolineae</taxon>
        <taxon>Anaerolineales</taxon>
        <taxon>Anaerolineales incertae sedis</taxon>
        <taxon>Candidatus Desulfolinea</taxon>
    </lineage>
</organism>
<dbReference type="NCBIfam" id="TIGR00318">
    <property type="entry name" value="cyaB"/>
    <property type="match status" value="1"/>
</dbReference>
<comment type="caution">
    <text evidence="2">The sequence shown here is derived from an EMBL/GenBank/DDBJ whole genome shotgun (WGS) entry which is preliminary data.</text>
</comment>
<dbReference type="Gene3D" id="2.40.320.10">
    <property type="entry name" value="Hypothetical Protein Pfu-838710-001"/>
    <property type="match status" value="1"/>
</dbReference>
<dbReference type="InterPro" id="IPR008173">
    <property type="entry name" value="Adenylyl_cyclase_CyaB"/>
</dbReference>
<name>A0A8J6NL71_9CHLR</name>
<dbReference type="SMART" id="SM01118">
    <property type="entry name" value="CYTH"/>
    <property type="match status" value="1"/>
</dbReference>
<dbReference type="InterPro" id="IPR023577">
    <property type="entry name" value="CYTH_domain"/>
</dbReference>
<accession>A0A8J6NL71</accession>
<feature type="domain" description="CYTH" evidence="1">
    <location>
        <begin position="4"/>
        <end position="169"/>
    </location>
</feature>
<evidence type="ECO:0000313" key="3">
    <source>
        <dbReference type="Proteomes" id="UP000614469"/>
    </source>
</evidence>
<dbReference type="PANTHER" id="PTHR21028">
    <property type="entry name" value="SI:CH211-156B7.4"/>
    <property type="match status" value="1"/>
</dbReference>
<dbReference type="Pfam" id="PF01928">
    <property type="entry name" value="CYTH"/>
    <property type="match status" value="1"/>
</dbReference>
<evidence type="ECO:0000259" key="1">
    <source>
        <dbReference type="PROSITE" id="PS51707"/>
    </source>
</evidence>
<protein>
    <submittedName>
        <fullName evidence="2">Class IV adenylate cyclase</fullName>
    </submittedName>
</protein>
<gene>
    <name evidence="2" type="primary">cyaB</name>
    <name evidence="2" type="ORF">H8E29_07475</name>
</gene>
<dbReference type="CDD" id="cd07890">
    <property type="entry name" value="CYTH-like_AC_IV-like"/>
    <property type="match status" value="1"/>
</dbReference>
<dbReference type="Proteomes" id="UP000614469">
    <property type="component" value="Unassembled WGS sequence"/>
</dbReference>
<dbReference type="PROSITE" id="PS51707">
    <property type="entry name" value="CYTH"/>
    <property type="match status" value="1"/>
</dbReference>
<dbReference type="AlphaFoldDB" id="A0A8J6NL71"/>
<dbReference type="InterPro" id="IPR033469">
    <property type="entry name" value="CYTH-like_dom_sf"/>
</dbReference>
<reference evidence="2 3" key="1">
    <citation type="submission" date="2020-08" db="EMBL/GenBank/DDBJ databases">
        <title>Bridging the membrane lipid divide: bacteria of the FCB group superphylum have the potential to synthesize archaeal ether lipids.</title>
        <authorList>
            <person name="Villanueva L."/>
            <person name="Von Meijenfeldt F.A.B."/>
            <person name="Westbye A.B."/>
            <person name="Yadav S."/>
            <person name="Hopmans E.C."/>
            <person name="Dutilh B.E."/>
            <person name="Sinninghe Damste J.S."/>
        </authorList>
    </citation>
    <scope>NUCLEOTIDE SEQUENCE [LARGE SCALE GENOMIC DNA]</scope>
    <source>
        <strain evidence="2">NIOZ-UU36</strain>
    </source>
</reference>
<sequence>MKPTTETEVKFHIADVDGLAKRLKDIGAELVSPAIHEYNLRFDTQAGDIYRKSSVLRLRRDSKSHLTFKGKSKNLDGVLSREEIEFTVGDFESARKFLEALGYEVVAVYEKIRTEYKLGDLLFMMDKLPFGTFLEIEGPDVASIQKVARELHLNWRAAVKVGYLGILRRLCDGRELDETFLTFEALKESNFNLEDISIRSADI</sequence>
<dbReference type="PANTHER" id="PTHR21028:SF2">
    <property type="entry name" value="CYTH DOMAIN-CONTAINING PROTEIN"/>
    <property type="match status" value="1"/>
</dbReference>
<dbReference type="SUPFAM" id="SSF55154">
    <property type="entry name" value="CYTH-like phosphatases"/>
    <property type="match status" value="1"/>
</dbReference>
<dbReference type="EMBL" id="JACNJN010000091">
    <property type="protein sequence ID" value="MBC8335086.1"/>
    <property type="molecule type" value="Genomic_DNA"/>
</dbReference>
<proteinExistence type="predicted"/>